<dbReference type="SUPFAM" id="SSF55073">
    <property type="entry name" value="Nucleotide cyclase"/>
    <property type="match status" value="1"/>
</dbReference>
<dbReference type="AlphaFoldDB" id="A0A1X3GRM2"/>
<comment type="catalytic activity">
    <reaction evidence="2">
        <text>2 GTP = 3',3'-c-di-GMP + 2 diphosphate</text>
        <dbReference type="Rhea" id="RHEA:24898"/>
        <dbReference type="ChEBI" id="CHEBI:33019"/>
        <dbReference type="ChEBI" id="CHEBI:37565"/>
        <dbReference type="ChEBI" id="CHEBI:58805"/>
        <dbReference type="EC" id="2.7.7.65"/>
    </reaction>
</comment>
<evidence type="ECO:0000256" key="1">
    <source>
        <dbReference type="ARBA" id="ARBA00012528"/>
    </source>
</evidence>
<dbReference type="InterPro" id="IPR000160">
    <property type="entry name" value="GGDEF_dom"/>
</dbReference>
<dbReference type="GO" id="GO:0005886">
    <property type="term" value="C:plasma membrane"/>
    <property type="evidence" value="ECO:0007669"/>
    <property type="project" value="TreeGrafter"/>
</dbReference>
<feature type="transmembrane region" description="Helical" evidence="3">
    <location>
        <begin position="20"/>
        <end position="38"/>
    </location>
</feature>
<evidence type="ECO:0000259" key="4">
    <source>
        <dbReference type="PROSITE" id="PS50887"/>
    </source>
</evidence>
<dbReference type="GO" id="GO:0052621">
    <property type="term" value="F:diguanylate cyclase activity"/>
    <property type="evidence" value="ECO:0007669"/>
    <property type="project" value="UniProtKB-EC"/>
</dbReference>
<dbReference type="OrthoDB" id="9812260at2"/>
<dbReference type="PANTHER" id="PTHR45138">
    <property type="entry name" value="REGULATORY COMPONENTS OF SENSORY TRANSDUCTION SYSTEM"/>
    <property type="match status" value="1"/>
</dbReference>
<dbReference type="Gene3D" id="3.30.70.270">
    <property type="match status" value="1"/>
</dbReference>
<dbReference type="InterPro" id="IPR043128">
    <property type="entry name" value="Rev_trsase/Diguanyl_cyclase"/>
</dbReference>
<dbReference type="NCBIfam" id="TIGR00254">
    <property type="entry name" value="GGDEF"/>
    <property type="match status" value="1"/>
</dbReference>
<organism evidence="5 6">
    <name type="scientific">Bradyrhizobium canariense</name>
    <dbReference type="NCBI Taxonomy" id="255045"/>
    <lineage>
        <taxon>Bacteria</taxon>
        <taxon>Pseudomonadati</taxon>
        <taxon>Pseudomonadota</taxon>
        <taxon>Alphaproteobacteria</taxon>
        <taxon>Hyphomicrobiales</taxon>
        <taxon>Nitrobacteraceae</taxon>
        <taxon>Bradyrhizobium</taxon>
    </lineage>
</organism>
<dbReference type="SMART" id="SM00267">
    <property type="entry name" value="GGDEF"/>
    <property type="match status" value="1"/>
</dbReference>
<keyword evidence="3" id="KW-1133">Transmembrane helix</keyword>
<evidence type="ECO:0000256" key="3">
    <source>
        <dbReference type="SAM" id="Phobius"/>
    </source>
</evidence>
<proteinExistence type="predicted"/>
<keyword evidence="3" id="KW-0812">Transmembrane</keyword>
<sequence>MAKDIITHRDALRHTAGRCVVSVGLTILLTLSFCLLQFGADPDGAVSAGFVTKSSILISVTISGLLTGALSYRSALMMRELALTRAELRRISGTDQLTGLLNRRGFDEAAESALTAARDAKLPTTVLMCDIDRFKAINDQFGHEFGDKVLIAIAEVLRSFAERRGMLVARHGGEEFAILMSGVSKERAAQYAEDLRQSCAAQSVAAGEVSANVTISIGLAECRGDTDLAKVMRLADQALYAAKHRGRNRVVRADADSIAA</sequence>
<dbReference type="RefSeq" id="WP_085360762.1">
    <property type="nucleotide sequence ID" value="NZ_NAFD01000154.1"/>
</dbReference>
<feature type="transmembrane region" description="Helical" evidence="3">
    <location>
        <begin position="50"/>
        <end position="72"/>
    </location>
</feature>
<dbReference type="EC" id="2.7.7.65" evidence="1"/>
<dbReference type="GO" id="GO:1902201">
    <property type="term" value="P:negative regulation of bacterial-type flagellum-dependent cell motility"/>
    <property type="evidence" value="ECO:0007669"/>
    <property type="project" value="TreeGrafter"/>
</dbReference>
<name>A0A1X3GRM2_9BRAD</name>
<evidence type="ECO:0000313" key="5">
    <source>
        <dbReference type="EMBL" id="OSJ17186.1"/>
    </source>
</evidence>
<reference evidence="5 6" key="1">
    <citation type="submission" date="2017-03" db="EMBL/GenBank/DDBJ databases">
        <title>Whole genome sequences of fourteen strains of Bradyrhizobium canariense and one strain of Bradyrhizobium japonicum isolated from Lupinus (Papilionoideae: Genisteae) species in Algeria.</title>
        <authorList>
            <person name="Crovadore J."/>
            <person name="Chekireb D."/>
            <person name="Brachmann A."/>
            <person name="Chablais R."/>
            <person name="Cochard B."/>
            <person name="Lefort F."/>
        </authorList>
    </citation>
    <scope>NUCLEOTIDE SEQUENCE [LARGE SCALE GENOMIC DNA]</scope>
    <source>
        <strain evidence="5 6">UBMA195</strain>
    </source>
</reference>
<dbReference type="CDD" id="cd01949">
    <property type="entry name" value="GGDEF"/>
    <property type="match status" value="1"/>
</dbReference>
<evidence type="ECO:0000256" key="2">
    <source>
        <dbReference type="ARBA" id="ARBA00034247"/>
    </source>
</evidence>
<dbReference type="EMBL" id="NAFI01000144">
    <property type="protein sequence ID" value="OSJ17186.1"/>
    <property type="molecule type" value="Genomic_DNA"/>
</dbReference>
<evidence type="ECO:0000313" key="6">
    <source>
        <dbReference type="Proteomes" id="UP000193553"/>
    </source>
</evidence>
<keyword evidence="3" id="KW-0472">Membrane</keyword>
<dbReference type="FunFam" id="3.30.70.270:FF:000001">
    <property type="entry name" value="Diguanylate cyclase domain protein"/>
    <property type="match status" value="1"/>
</dbReference>
<dbReference type="Proteomes" id="UP000193553">
    <property type="component" value="Unassembled WGS sequence"/>
</dbReference>
<gene>
    <name evidence="5" type="ORF">BSZ18_04665</name>
</gene>
<protein>
    <recommendedName>
        <fullName evidence="1">diguanylate cyclase</fullName>
        <ecNumber evidence="1">2.7.7.65</ecNumber>
    </recommendedName>
</protein>
<dbReference type="InterPro" id="IPR050469">
    <property type="entry name" value="Diguanylate_Cyclase"/>
</dbReference>
<dbReference type="Pfam" id="PF00990">
    <property type="entry name" value="GGDEF"/>
    <property type="match status" value="1"/>
</dbReference>
<dbReference type="PANTHER" id="PTHR45138:SF9">
    <property type="entry name" value="DIGUANYLATE CYCLASE DGCM-RELATED"/>
    <property type="match status" value="1"/>
</dbReference>
<accession>A0A1X3GRM2</accession>
<feature type="domain" description="GGDEF" evidence="4">
    <location>
        <begin position="122"/>
        <end position="255"/>
    </location>
</feature>
<dbReference type="InterPro" id="IPR029787">
    <property type="entry name" value="Nucleotide_cyclase"/>
</dbReference>
<dbReference type="PROSITE" id="PS50887">
    <property type="entry name" value="GGDEF"/>
    <property type="match status" value="1"/>
</dbReference>
<comment type="caution">
    <text evidence="5">The sequence shown here is derived from an EMBL/GenBank/DDBJ whole genome shotgun (WGS) entry which is preliminary data.</text>
</comment>
<dbReference type="GO" id="GO:0043709">
    <property type="term" value="P:cell adhesion involved in single-species biofilm formation"/>
    <property type="evidence" value="ECO:0007669"/>
    <property type="project" value="TreeGrafter"/>
</dbReference>